<feature type="binding site" evidence="10">
    <location>
        <begin position="184"/>
        <end position="185"/>
    </location>
    <ligand>
        <name>ATP</name>
        <dbReference type="ChEBI" id="CHEBI:30616"/>
    </ligand>
</feature>
<keyword evidence="5 14" id="KW-0418">Kinase</keyword>
<feature type="binding site" evidence="10">
    <location>
        <position position="198"/>
    </location>
    <ligand>
        <name>ATP</name>
        <dbReference type="ChEBI" id="CHEBI:30616"/>
    </ligand>
</feature>
<protein>
    <recommendedName>
        <fullName evidence="14">Aurora kinase</fullName>
        <ecNumber evidence="14">2.7.11.1</ecNumber>
    </recommendedName>
</protein>
<dbReference type="FunFam" id="1.10.510.10:FF:000235">
    <property type="entry name" value="Serine/threonine-protein kinase ark1"/>
    <property type="match status" value="1"/>
</dbReference>
<dbReference type="SMART" id="SM00220">
    <property type="entry name" value="S_TKc"/>
    <property type="match status" value="1"/>
</dbReference>
<evidence type="ECO:0000256" key="2">
    <source>
        <dbReference type="ARBA" id="ARBA00022527"/>
    </source>
</evidence>
<evidence type="ECO:0000313" key="17">
    <source>
        <dbReference type="Proteomes" id="UP001153620"/>
    </source>
</evidence>
<keyword evidence="3 14" id="KW-0808">Transferase</keyword>
<dbReference type="InterPro" id="IPR000719">
    <property type="entry name" value="Prot_kinase_dom"/>
</dbReference>
<feature type="binding site" evidence="10">
    <location>
        <begin position="133"/>
        <end position="135"/>
    </location>
    <ligand>
        <name>ATP</name>
        <dbReference type="ChEBI" id="CHEBI:30616"/>
    </ligand>
</feature>
<evidence type="ECO:0000256" key="8">
    <source>
        <dbReference type="ARBA" id="ARBA00048679"/>
    </source>
</evidence>
<evidence type="ECO:0000256" key="6">
    <source>
        <dbReference type="ARBA" id="ARBA00022840"/>
    </source>
</evidence>
<dbReference type="Gene3D" id="1.10.510.10">
    <property type="entry name" value="Transferase(Phosphotransferase) domain 1"/>
    <property type="match status" value="1"/>
</dbReference>
<comment type="catalytic activity">
    <reaction evidence="7 14">
        <text>L-threonyl-[protein] + ATP = O-phospho-L-threonyl-[protein] + ADP + H(+)</text>
        <dbReference type="Rhea" id="RHEA:46608"/>
        <dbReference type="Rhea" id="RHEA-COMP:11060"/>
        <dbReference type="Rhea" id="RHEA-COMP:11605"/>
        <dbReference type="ChEBI" id="CHEBI:15378"/>
        <dbReference type="ChEBI" id="CHEBI:30013"/>
        <dbReference type="ChEBI" id="CHEBI:30616"/>
        <dbReference type="ChEBI" id="CHEBI:61977"/>
        <dbReference type="ChEBI" id="CHEBI:456216"/>
        <dbReference type="EC" id="2.7.11.1"/>
    </reaction>
</comment>
<accession>A0A9N9WM70</accession>
<dbReference type="PROSITE" id="PS00108">
    <property type="entry name" value="PROTEIN_KINASE_ST"/>
    <property type="match status" value="1"/>
</dbReference>
<keyword evidence="2 13" id="KW-0723">Serine/threonine-protein kinase</keyword>
<dbReference type="CDD" id="cd14007">
    <property type="entry name" value="STKc_Aurora"/>
    <property type="match status" value="1"/>
</dbReference>
<sequence length="321" mass="37509">MSRKEETKVYQLEDLSSLVENVPEKLQDAVTQIHYGILCHEAYNNCSYVWSKDDFELGTPLGKGKFGRVYIAREKKTKFLVAMKILFKSELVKGRVEKQVLRELEIQSRLKHPNILRLFNWFYDDRKIYIALELASEGELYRHLKASPHGRFNERRAAKYTYQVADALHYCHLNNVIHRDLKPENLLLTGDDNIKLADFGWSAHTLSNKRKTMCGTLDYLPPEMVESKSYDDTVDQWCLGVLCYEFLVGSPPFESEDSEKTYAKIRRIEVHYPRYVTQGARDLISKLLKPNGLRISLREVMVHPWIKENKKKQLDETFTAV</sequence>
<comment type="subcellular location">
    <subcellularLocation>
        <location evidence="1">Midbody</location>
    </subcellularLocation>
</comment>
<dbReference type="InterPro" id="IPR030616">
    <property type="entry name" value="Aur-like"/>
</dbReference>
<feature type="binding site" evidence="10">
    <location>
        <position position="65"/>
    </location>
    <ligand>
        <name>ATP</name>
        <dbReference type="ChEBI" id="CHEBI:30616"/>
    </ligand>
</feature>
<evidence type="ECO:0000256" key="12">
    <source>
        <dbReference type="PROSITE-ProRule" id="PRU10141"/>
    </source>
</evidence>
<feature type="domain" description="Protein kinase" evidence="15">
    <location>
        <begin position="55"/>
        <end position="306"/>
    </location>
</feature>
<evidence type="ECO:0000256" key="4">
    <source>
        <dbReference type="ARBA" id="ARBA00022741"/>
    </source>
</evidence>
<dbReference type="InterPro" id="IPR017441">
    <property type="entry name" value="Protein_kinase_ATP_BS"/>
</dbReference>
<comment type="catalytic activity">
    <reaction evidence="8 14">
        <text>L-seryl-[protein] + ATP = O-phospho-L-seryl-[protein] + ADP + H(+)</text>
        <dbReference type="Rhea" id="RHEA:17989"/>
        <dbReference type="Rhea" id="RHEA-COMP:9863"/>
        <dbReference type="Rhea" id="RHEA-COMP:11604"/>
        <dbReference type="ChEBI" id="CHEBI:15378"/>
        <dbReference type="ChEBI" id="CHEBI:29999"/>
        <dbReference type="ChEBI" id="CHEBI:30616"/>
        <dbReference type="ChEBI" id="CHEBI:83421"/>
        <dbReference type="ChEBI" id="CHEBI:456216"/>
        <dbReference type="EC" id="2.7.11.1"/>
    </reaction>
</comment>
<evidence type="ECO:0000256" key="7">
    <source>
        <dbReference type="ARBA" id="ARBA00047899"/>
    </source>
</evidence>
<dbReference type="GO" id="GO:0005524">
    <property type="term" value="F:ATP binding"/>
    <property type="evidence" value="ECO:0007669"/>
    <property type="project" value="UniProtKB-UniRule"/>
</dbReference>
<dbReference type="GO" id="GO:0004674">
    <property type="term" value="F:protein serine/threonine kinase activity"/>
    <property type="evidence" value="ECO:0007669"/>
    <property type="project" value="UniProtKB-KW"/>
</dbReference>
<evidence type="ECO:0000256" key="14">
    <source>
        <dbReference type="RuleBase" id="RU367134"/>
    </source>
</evidence>
<dbReference type="InterPro" id="IPR008271">
    <property type="entry name" value="Ser/Thr_kinase_AS"/>
</dbReference>
<dbReference type="EC" id="2.7.11.1" evidence="14"/>
<dbReference type="Proteomes" id="UP001153620">
    <property type="component" value="Chromosome 1"/>
</dbReference>
<dbReference type="GO" id="GO:0030261">
    <property type="term" value="P:chromosome condensation"/>
    <property type="evidence" value="ECO:0007669"/>
    <property type="project" value="UniProtKB-ARBA"/>
</dbReference>
<evidence type="ECO:0000256" key="3">
    <source>
        <dbReference type="ARBA" id="ARBA00022679"/>
    </source>
</evidence>
<evidence type="ECO:0000313" key="16">
    <source>
        <dbReference type="EMBL" id="CAG9801072.1"/>
    </source>
</evidence>
<comment type="similarity">
    <text evidence="14">Belongs to the protein kinase superfamily. Ser/Thr protein kinase family. Aurora subfamily.</text>
</comment>
<dbReference type="InterPro" id="IPR011009">
    <property type="entry name" value="Kinase-like_dom_sf"/>
</dbReference>
<dbReference type="PROSITE" id="PS00107">
    <property type="entry name" value="PROTEIN_KINASE_ATP"/>
    <property type="match status" value="1"/>
</dbReference>
<dbReference type="AlphaFoldDB" id="A0A9N9WM70"/>
<feature type="active site" description="Proton acceptor" evidence="9">
    <location>
        <position position="180"/>
    </location>
</feature>
<dbReference type="PANTHER" id="PTHR24350">
    <property type="entry name" value="SERINE/THREONINE-PROTEIN KINASE IAL-RELATED"/>
    <property type="match status" value="1"/>
</dbReference>
<feature type="binding site" evidence="10 12">
    <location>
        <position position="84"/>
    </location>
    <ligand>
        <name>ATP</name>
        <dbReference type="ChEBI" id="CHEBI:30616"/>
    </ligand>
</feature>
<evidence type="ECO:0000256" key="9">
    <source>
        <dbReference type="PIRSR" id="PIRSR630616-1"/>
    </source>
</evidence>
<dbReference type="FunFam" id="3.30.200.20:FF:000042">
    <property type="entry name" value="Aurora kinase A"/>
    <property type="match status" value="1"/>
</dbReference>
<dbReference type="GO" id="GO:0032506">
    <property type="term" value="P:cytokinetic process"/>
    <property type="evidence" value="ECO:0007669"/>
    <property type="project" value="UniProtKB-ARBA"/>
</dbReference>
<dbReference type="EMBL" id="OU895877">
    <property type="protein sequence ID" value="CAG9801072.1"/>
    <property type="molecule type" value="Genomic_DNA"/>
</dbReference>
<feature type="cross-link" description="Glycyl lysine isopeptide (Lys-Gly) (interchain with G-Cter in SUMO2)" evidence="11">
    <location>
        <position position="182"/>
    </location>
</feature>
<dbReference type="GO" id="GO:0000070">
    <property type="term" value="P:mitotic sister chromatid segregation"/>
    <property type="evidence" value="ECO:0007669"/>
    <property type="project" value="UniProtKB-ARBA"/>
</dbReference>
<name>A0A9N9WM70_9DIPT</name>
<evidence type="ECO:0000256" key="5">
    <source>
        <dbReference type="ARBA" id="ARBA00022777"/>
    </source>
</evidence>
<keyword evidence="4 10" id="KW-0547">Nucleotide-binding</keyword>
<organism evidence="16 17">
    <name type="scientific">Chironomus riparius</name>
    <dbReference type="NCBI Taxonomy" id="315576"/>
    <lineage>
        <taxon>Eukaryota</taxon>
        <taxon>Metazoa</taxon>
        <taxon>Ecdysozoa</taxon>
        <taxon>Arthropoda</taxon>
        <taxon>Hexapoda</taxon>
        <taxon>Insecta</taxon>
        <taxon>Pterygota</taxon>
        <taxon>Neoptera</taxon>
        <taxon>Endopterygota</taxon>
        <taxon>Diptera</taxon>
        <taxon>Nematocera</taxon>
        <taxon>Chironomoidea</taxon>
        <taxon>Chironomidae</taxon>
        <taxon>Chironominae</taxon>
        <taxon>Chironomus</taxon>
    </lineage>
</organism>
<dbReference type="OrthoDB" id="377346at2759"/>
<gene>
    <name evidence="16" type="ORF">CHIRRI_LOCUS4007</name>
</gene>
<reference evidence="16" key="1">
    <citation type="submission" date="2022-01" db="EMBL/GenBank/DDBJ databases">
        <authorList>
            <person name="King R."/>
        </authorList>
    </citation>
    <scope>NUCLEOTIDE SEQUENCE</scope>
</reference>
<dbReference type="GO" id="GO:0006325">
    <property type="term" value="P:chromatin organization"/>
    <property type="evidence" value="ECO:0007669"/>
    <property type="project" value="UniProtKB-ARBA"/>
</dbReference>
<dbReference type="Pfam" id="PF00069">
    <property type="entry name" value="Pkinase"/>
    <property type="match status" value="1"/>
</dbReference>
<keyword evidence="6 10" id="KW-0067">ATP-binding</keyword>
<evidence type="ECO:0000256" key="11">
    <source>
        <dbReference type="PIRSR" id="PIRSR630616-3"/>
    </source>
</evidence>
<evidence type="ECO:0000259" key="15">
    <source>
        <dbReference type="PROSITE" id="PS50011"/>
    </source>
</evidence>
<reference evidence="16" key="2">
    <citation type="submission" date="2022-10" db="EMBL/GenBank/DDBJ databases">
        <authorList>
            <consortium name="ENA_rothamsted_submissions"/>
            <consortium name="culmorum"/>
            <person name="King R."/>
        </authorList>
    </citation>
    <scope>NUCLEOTIDE SEQUENCE</scope>
</reference>
<dbReference type="GO" id="GO:0030496">
    <property type="term" value="C:midbody"/>
    <property type="evidence" value="ECO:0007669"/>
    <property type="project" value="UniProtKB-SubCell"/>
</dbReference>
<evidence type="ECO:0000256" key="13">
    <source>
        <dbReference type="RuleBase" id="RU000304"/>
    </source>
</evidence>
<keyword evidence="17" id="KW-1185">Reference proteome</keyword>
<dbReference type="SUPFAM" id="SSF56112">
    <property type="entry name" value="Protein kinase-like (PK-like)"/>
    <property type="match status" value="1"/>
</dbReference>
<evidence type="ECO:0000256" key="10">
    <source>
        <dbReference type="PIRSR" id="PIRSR630616-2"/>
    </source>
</evidence>
<dbReference type="PROSITE" id="PS50011">
    <property type="entry name" value="PROTEIN_KINASE_DOM"/>
    <property type="match status" value="1"/>
</dbReference>
<evidence type="ECO:0000256" key="1">
    <source>
        <dbReference type="ARBA" id="ARBA00004214"/>
    </source>
</evidence>
<proteinExistence type="inferred from homology"/>